<comment type="caution">
    <text evidence="1">The sequence shown here is derived from an EMBL/GenBank/DDBJ whole genome shotgun (WGS) entry which is preliminary data.</text>
</comment>
<organism evidence="1">
    <name type="scientific">Tanacetum cinerariifolium</name>
    <name type="common">Dalmatian daisy</name>
    <name type="synonym">Chrysanthemum cinerariifolium</name>
    <dbReference type="NCBI Taxonomy" id="118510"/>
    <lineage>
        <taxon>Eukaryota</taxon>
        <taxon>Viridiplantae</taxon>
        <taxon>Streptophyta</taxon>
        <taxon>Embryophyta</taxon>
        <taxon>Tracheophyta</taxon>
        <taxon>Spermatophyta</taxon>
        <taxon>Magnoliopsida</taxon>
        <taxon>eudicotyledons</taxon>
        <taxon>Gunneridae</taxon>
        <taxon>Pentapetalae</taxon>
        <taxon>asterids</taxon>
        <taxon>campanulids</taxon>
        <taxon>Asterales</taxon>
        <taxon>Asteraceae</taxon>
        <taxon>Asteroideae</taxon>
        <taxon>Anthemideae</taxon>
        <taxon>Anthemidinae</taxon>
        <taxon>Tanacetum</taxon>
    </lineage>
</organism>
<reference evidence="1" key="1">
    <citation type="journal article" date="2019" name="Sci. Rep.">
        <title>Draft genome of Tanacetum cinerariifolium, the natural source of mosquito coil.</title>
        <authorList>
            <person name="Yamashiro T."/>
            <person name="Shiraishi A."/>
            <person name="Satake H."/>
            <person name="Nakayama K."/>
        </authorList>
    </citation>
    <scope>NUCLEOTIDE SEQUENCE</scope>
</reference>
<protein>
    <submittedName>
        <fullName evidence="1">Uncharacterized protein</fullName>
    </submittedName>
</protein>
<proteinExistence type="predicted"/>
<feature type="non-terminal residue" evidence="1">
    <location>
        <position position="50"/>
    </location>
</feature>
<gene>
    <name evidence="1" type="ORF">Tci_903583</name>
</gene>
<dbReference type="AlphaFoldDB" id="A0A699VIP8"/>
<name>A0A699VIP8_TANCI</name>
<accession>A0A699VIP8</accession>
<evidence type="ECO:0000313" key="1">
    <source>
        <dbReference type="EMBL" id="GFD31614.1"/>
    </source>
</evidence>
<sequence>MIDEEFAKNLEAQMQAELEEEDRLARLKEKETNIALVVEWDNTQAMMHAD</sequence>
<dbReference type="EMBL" id="BKCJ011415847">
    <property type="protein sequence ID" value="GFD31614.1"/>
    <property type="molecule type" value="Genomic_DNA"/>
</dbReference>